<protein>
    <submittedName>
        <fullName evidence="2">Uncharacterized protein</fullName>
    </submittedName>
</protein>
<organism evidence="2 3">
    <name type="scientific">Ramazzottius varieornatus</name>
    <name type="common">Water bear</name>
    <name type="synonym">Tardigrade</name>
    <dbReference type="NCBI Taxonomy" id="947166"/>
    <lineage>
        <taxon>Eukaryota</taxon>
        <taxon>Metazoa</taxon>
        <taxon>Ecdysozoa</taxon>
        <taxon>Tardigrada</taxon>
        <taxon>Eutardigrada</taxon>
        <taxon>Parachela</taxon>
        <taxon>Hypsibioidea</taxon>
        <taxon>Ramazzottiidae</taxon>
        <taxon>Ramazzottius</taxon>
    </lineage>
</organism>
<reference evidence="2 3" key="1">
    <citation type="journal article" date="2016" name="Nat. Commun.">
        <title>Extremotolerant tardigrade genome and improved radiotolerance of human cultured cells by tardigrade-unique protein.</title>
        <authorList>
            <person name="Hashimoto T."/>
            <person name="Horikawa D.D."/>
            <person name="Saito Y."/>
            <person name="Kuwahara H."/>
            <person name="Kozuka-Hata H."/>
            <person name="Shin-I T."/>
            <person name="Minakuchi Y."/>
            <person name="Ohishi K."/>
            <person name="Motoyama A."/>
            <person name="Aizu T."/>
            <person name="Enomoto A."/>
            <person name="Kondo K."/>
            <person name="Tanaka S."/>
            <person name="Hara Y."/>
            <person name="Koshikawa S."/>
            <person name="Sagara H."/>
            <person name="Miura T."/>
            <person name="Yokobori S."/>
            <person name="Miyagawa K."/>
            <person name="Suzuki Y."/>
            <person name="Kubo T."/>
            <person name="Oyama M."/>
            <person name="Kohara Y."/>
            <person name="Fujiyama A."/>
            <person name="Arakawa K."/>
            <person name="Katayama T."/>
            <person name="Toyoda A."/>
            <person name="Kunieda T."/>
        </authorList>
    </citation>
    <scope>NUCLEOTIDE SEQUENCE [LARGE SCALE GENOMIC DNA]</scope>
    <source>
        <strain evidence="2 3">YOKOZUNA-1</strain>
    </source>
</reference>
<evidence type="ECO:0000313" key="3">
    <source>
        <dbReference type="Proteomes" id="UP000186922"/>
    </source>
</evidence>
<evidence type="ECO:0000256" key="1">
    <source>
        <dbReference type="SAM" id="MobiDB-lite"/>
    </source>
</evidence>
<sequence length="148" mass="16079">MTVKRCRLRLDMTVKREAIRYRTAAEVRRPYCPMGIQGSEPSTNRSGQSSTTNKKAGFNEERRHIDQEFVRTQPFVLVQVQGQGGSVAQVSAIRFLLDAAVRSHTAGQQQALIANAVVDPTAEGTQGVLLLVGYQEGAGVLPPVTDAV</sequence>
<feature type="compositionally biased region" description="Polar residues" evidence="1">
    <location>
        <begin position="39"/>
        <end position="54"/>
    </location>
</feature>
<evidence type="ECO:0000313" key="2">
    <source>
        <dbReference type="EMBL" id="GAV08390.1"/>
    </source>
</evidence>
<feature type="region of interest" description="Disordered" evidence="1">
    <location>
        <begin position="32"/>
        <end position="59"/>
    </location>
</feature>
<dbReference type="Proteomes" id="UP000186922">
    <property type="component" value="Unassembled WGS sequence"/>
</dbReference>
<dbReference type="EMBL" id="BDGG01000017">
    <property type="protein sequence ID" value="GAV08390.1"/>
    <property type="molecule type" value="Genomic_DNA"/>
</dbReference>
<name>A0A1D1W4H9_RAMVA</name>
<gene>
    <name evidence="2" type="primary">RvY_18088-1</name>
    <name evidence="2" type="synonym">RvY_18088.1</name>
    <name evidence="2" type="ORF">RvY_18088</name>
</gene>
<keyword evidence="3" id="KW-1185">Reference proteome</keyword>
<accession>A0A1D1W4H9</accession>
<comment type="caution">
    <text evidence="2">The sequence shown here is derived from an EMBL/GenBank/DDBJ whole genome shotgun (WGS) entry which is preliminary data.</text>
</comment>
<dbReference type="AlphaFoldDB" id="A0A1D1W4H9"/>
<proteinExistence type="predicted"/>